<dbReference type="RefSeq" id="XP_062646107.1">
    <property type="nucleotide sequence ID" value="XM_062796459.1"/>
</dbReference>
<feature type="region of interest" description="Disordered" evidence="1">
    <location>
        <begin position="1"/>
        <end position="64"/>
    </location>
</feature>
<comment type="caution">
    <text evidence="2">The sequence shown here is derived from an EMBL/GenBank/DDBJ whole genome shotgun (WGS) entry which is preliminary data.</text>
</comment>
<proteinExistence type="predicted"/>
<dbReference type="Proteomes" id="UP001302602">
    <property type="component" value="Unassembled WGS sequence"/>
</dbReference>
<reference evidence="2" key="1">
    <citation type="journal article" date="2023" name="Mol. Phylogenet. Evol.">
        <title>Genome-scale phylogeny and comparative genomics of the fungal order Sordariales.</title>
        <authorList>
            <person name="Hensen N."/>
            <person name="Bonometti L."/>
            <person name="Westerberg I."/>
            <person name="Brannstrom I.O."/>
            <person name="Guillou S."/>
            <person name="Cros-Aarteil S."/>
            <person name="Calhoun S."/>
            <person name="Haridas S."/>
            <person name="Kuo A."/>
            <person name="Mondo S."/>
            <person name="Pangilinan J."/>
            <person name="Riley R."/>
            <person name="LaButti K."/>
            <person name="Andreopoulos B."/>
            <person name="Lipzen A."/>
            <person name="Chen C."/>
            <person name="Yan M."/>
            <person name="Daum C."/>
            <person name="Ng V."/>
            <person name="Clum A."/>
            <person name="Steindorff A."/>
            <person name="Ohm R.A."/>
            <person name="Martin F."/>
            <person name="Silar P."/>
            <person name="Natvig D.O."/>
            <person name="Lalanne C."/>
            <person name="Gautier V."/>
            <person name="Ament-Velasquez S.L."/>
            <person name="Kruys A."/>
            <person name="Hutchinson M.I."/>
            <person name="Powell A.J."/>
            <person name="Barry K."/>
            <person name="Miller A.N."/>
            <person name="Grigoriev I.V."/>
            <person name="Debuchy R."/>
            <person name="Gladieux P."/>
            <person name="Hiltunen Thoren M."/>
            <person name="Johannesson H."/>
        </authorList>
    </citation>
    <scope>NUCLEOTIDE SEQUENCE</scope>
    <source>
        <strain evidence="2">CBS 731.68</strain>
    </source>
</reference>
<gene>
    <name evidence="2" type="ORF">N657DRAFT_682128</name>
</gene>
<feature type="compositionally biased region" description="Low complexity" evidence="1">
    <location>
        <begin position="196"/>
        <end position="216"/>
    </location>
</feature>
<reference evidence="2" key="2">
    <citation type="submission" date="2023-05" db="EMBL/GenBank/DDBJ databases">
        <authorList>
            <consortium name="Lawrence Berkeley National Laboratory"/>
            <person name="Steindorff A."/>
            <person name="Hensen N."/>
            <person name="Bonometti L."/>
            <person name="Westerberg I."/>
            <person name="Brannstrom I.O."/>
            <person name="Guillou S."/>
            <person name="Cros-Aarteil S."/>
            <person name="Calhoun S."/>
            <person name="Haridas S."/>
            <person name="Kuo A."/>
            <person name="Mondo S."/>
            <person name="Pangilinan J."/>
            <person name="Riley R."/>
            <person name="Labutti K."/>
            <person name="Andreopoulos B."/>
            <person name="Lipzen A."/>
            <person name="Chen C."/>
            <person name="Yanf M."/>
            <person name="Daum C."/>
            <person name="Ng V."/>
            <person name="Clum A."/>
            <person name="Ohm R."/>
            <person name="Martin F."/>
            <person name="Silar P."/>
            <person name="Natvig D."/>
            <person name="Lalanne C."/>
            <person name="Gautier V."/>
            <person name="Ament-Velasquez S.L."/>
            <person name="Kruys A."/>
            <person name="Hutchinson M.I."/>
            <person name="Powell A.J."/>
            <person name="Barry K."/>
            <person name="Miller A.N."/>
            <person name="Grigoriev I.V."/>
            <person name="Debuchy R."/>
            <person name="Gladieux P."/>
            <person name="Thoren M.H."/>
            <person name="Johannesson H."/>
        </authorList>
    </citation>
    <scope>NUCLEOTIDE SEQUENCE</scope>
    <source>
        <strain evidence="2">CBS 731.68</strain>
    </source>
</reference>
<evidence type="ECO:0000256" key="1">
    <source>
        <dbReference type="SAM" id="MobiDB-lite"/>
    </source>
</evidence>
<feature type="compositionally biased region" description="Gly residues" evidence="1">
    <location>
        <begin position="380"/>
        <end position="403"/>
    </location>
</feature>
<feature type="compositionally biased region" description="Pro residues" evidence="1">
    <location>
        <begin position="180"/>
        <end position="195"/>
    </location>
</feature>
<dbReference type="EMBL" id="MU853231">
    <property type="protein sequence ID" value="KAK4122336.1"/>
    <property type="molecule type" value="Genomic_DNA"/>
</dbReference>
<sequence>MLAANAALKRDGSAAQLEAETAATERPSFGRRLLRKISTPSFSLFSKNKPADAEGSKPRTIQPHNIRHLTGGLAPLPLSGQAELVPDAQLRLNETGNVLAREKALRVLGDGPKLAPAPSPANAPADPFSPTPRSTRLPTEFETRLRPRAISDGSLTGPPLAHNPFASERVMTSALDSCLPGPPEGSPAPPRPAPFEPTTTRPITTASSTTAPPTIRGASRSFSHADVPQPALLPSRHPTPSHDATRRTLGTVSTTTPTAVATAVPSVLGVLASRVSLLPPLHPPVVEEYEVPGSSVVLLPPPPPHQVLARGRRDTLPRRKRHPAPARHDLERLEREFVAQFPGVVFGGDCRRDEAGEGVSSSVAGYGEGSGDGSLSLGDGTFGPFGAGSGVGGGEEEVGGNGSRAGSRSSSEGEETSEWEGEGEEEGQGGLRPLPGFF</sequence>
<evidence type="ECO:0000313" key="3">
    <source>
        <dbReference type="Proteomes" id="UP001302602"/>
    </source>
</evidence>
<feature type="region of interest" description="Disordered" evidence="1">
    <location>
        <begin position="355"/>
        <end position="438"/>
    </location>
</feature>
<accession>A0AAN6TY93</accession>
<protein>
    <submittedName>
        <fullName evidence="2">Uncharacterized protein</fullName>
    </submittedName>
</protein>
<feature type="compositionally biased region" description="Acidic residues" evidence="1">
    <location>
        <begin position="412"/>
        <end position="427"/>
    </location>
</feature>
<organism evidence="2 3">
    <name type="scientific">Parathielavia appendiculata</name>
    <dbReference type="NCBI Taxonomy" id="2587402"/>
    <lineage>
        <taxon>Eukaryota</taxon>
        <taxon>Fungi</taxon>
        <taxon>Dikarya</taxon>
        <taxon>Ascomycota</taxon>
        <taxon>Pezizomycotina</taxon>
        <taxon>Sordariomycetes</taxon>
        <taxon>Sordariomycetidae</taxon>
        <taxon>Sordariales</taxon>
        <taxon>Chaetomiaceae</taxon>
        <taxon>Parathielavia</taxon>
    </lineage>
</organism>
<dbReference type="GeneID" id="87833227"/>
<evidence type="ECO:0000313" key="2">
    <source>
        <dbReference type="EMBL" id="KAK4122336.1"/>
    </source>
</evidence>
<feature type="region of interest" description="Disordered" evidence="1">
    <location>
        <begin position="110"/>
        <end position="247"/>
    </location>
</feature>
<keyword evidence="3" id="KW-1185">Reference proteome</keyword>
<name>A0AAN6TY93_9PEZI</name>
<dbReference type="AlphaFoldDB" id="A0AAN6TY93"/>